<feature type="chain" id="PRO_5036845412" evidence="2">
    <location>
        <begin position="28"/>
        <end position="831"/>
    </location>
</feature>
<keyword evidence="1" id="KW-0472">Membrane</keyword>
<proteinExistence type="predicted"/>
<dbReference type="FunFam" id="3.30.70.270:FF:000001">
    <property type="entry name" value="Diguanylate cyclase domain protein"/>
    <property type="match status" value="1"/>
</dbReference>
<dbReference type="InterPro" id="IPR052163">
    <property type="entry name" value="DGC-Regulatory_Protein"/>
</dbReference>
<dbReference type="InterPro" id="IPR029787">
    <property type="entry name" value="Nucleotide_cyclase"/>
</dbReference>
<dbReference type="PANTHER" id="PTHR46663:SF4">
    <property type="entry name" value="DIGUANYLATE CYCLASE DGCT-RELATED"/>
    <property type="match status" value="1"/>
</dbReference>
<dbReference type="AlphaFoldDB" id="A0A949NC46"/>
<keyword evidence="1" id="KW-0812">Transmembrane</keyword>
<protein>
    <submittedName>
        <fullName evidence="4">Transporter substrate-binding domain-containing protein</fullName>
    </submittedName>
</protein>
<evidence type="ECO:0000256" key="1">
    <source>
        <dbReference type="SAM" id="Phobius"/>
    </source>
</evidence>
<evidence type="ECO:0000313" key="4">
    <source>
        <dbReference type="EMBL" id="MBU9738272.1"/>
    </source>
</evidence>
<dbReference type="InterPro" id="IPR001638">
    <property type="entry name" value="Solute-binding_3/MltF_N"/>
</dbReference>
<feature type="signal peptide" evidence="2">
    <location>
        <begin position="1"/>
        <end position="27"/>
    </location>
</feature>
<reference evidence="4" key="1">
    <citation type="submission" date="2021-06" db="EMBL/GenBank/DDBJ databases">
        <title>Description of novel taxa of the family Lachnospiraceae.</title>
        <authorList>
            <person name="Chaplin A.V."/>
            <person name="Sokolova S.R."/>
            <person name="Pikina A.P."/>
            <person name="Korzhanova M."/>
            <person name="Belova V."/>
            <person name="Korostin D."/>
            <person name="Efimov B.A."/>
        </authorList>
    </citation>
    <scope>NUCLEOTIDE SEQUENCE</scope>
    <source>
        <strain evidence="4">ASD5720</strain>
    </source>
</reference>
<dbReference type="SUPFAM" id="SSF55073">
    <property type="entry name" value="Nucleotide cyclase"/>
    <property type="match status" value="1"/>
</dbReference>
<evidence type="ECO:0000259" key="3">
    <source>
        <dbReference type="PROSITE" id="PS50887"/>
    </source>
</evidence>
<keyword evidence="2" id="KW-0732">Signal</keyword>
<keyword evidence="1" id="KW-1133">Transmembrane helix</keyword>
<comment type="caution">
    <text evidence="4">The sequence shown here is derived from an EMBL/GenBank/DDBJ whole genome shotgun (WGS) entry which is preliminary data.</text>
</comment>
<dbReference type="SMART" id="SM00267">
    <property type="entry name" value="GGDEF"/>
    <property type="match status" value="1"/>
</dbReference>
<evidence type="ECO:0000256" key="2">
    <source>
        <dbReference type="SAM" id="SignalP"/>
    </source>
</evidence>
<dbReference type="Pfam" id="PF00990">
    <property type="entry name" value="GGDEF"/>
    <property type="match status" value="1"/>
</dbReference>
<feature type="transmembrane region" description="Helical" evidence="1">
    <location>
        <begin position="511"/>
        <end position="530"/>
    </location>
</feature>
<dbReference type="InterPro" id="IPR043128">
    <property type="entry name" value="Rev_trsase/Diguanyl_cyclase"/>
</dbReference>
<dbReference type="PANTHER" id="PTHR46663">
    <property type="entry name" value="DIGUANYLATE CYCLASE DGCT-RELATED"/>
    <property type="match status" value="1"/>
</dbReference>
<evidence type="ECO:0000313" key="5">
    <source>
        <dbReference type="Proteomes" id="UP000712157"/>
    </source>
</evidence>
<dbReference type="PROSITE" id="PS50887">
    <property type="entry name" value="GGDEF"/>
    <property type="match status" value="1"/>
</dbReference>
<dbReference type="CDD" id="cd01949">
    <property type="entry name" value="GGDEF"/>
    <property type="match status" value="1"/>
</dbReference>
<organism evidence="4 5">
    <name type="scientific">Diplocloster agilis</name>
    <dbReference type="NCBI Taxonomy" id="2850323"/>
    <lineage>
        <taxon>Bacteria</taxon>
        <taxon>Bacillati</taxon>
        <taxon>Bacillota</taxon>
        <taxon>Clostridia</taxon>
        <taxon>Lachnospirales</taxon>
        <taxon>Lachnospiraceae</taxon>
        <taxon>Diplocloster</taxon>
    </lineage>
</organism>
<gene>
    <name evidence="4" type="ORF">KTH89_17140</name>
</gene>
<dbReference type="Proteomes" id="UP000712157">
    <property type="component" value="Unassembled WGS sequence"/>
</dbReference>
<dbReference type="NCBIfam" id="TIGR00254">
    <property type="entry name" value="GGDEF"/>
    <property type="match status" value="1"/>
</dbReference>
<dbReference type="InterPro" id="IPR000160">
    <property type="entry name" value="GGDEF_dom"/>
</dbReference>
<dbReference type="Gene3D" id="3.30.70.270">
    <property type="match status" value="1"/>
</dbReference>
<keyword evidence="5" id="KW-1185">Reference proteome</keyword>
<feature type="domain" description="GGDEF" evidence="3">
    <location>
        <begin position="695"/>
        <end position="825"/>
    </location>
</feature>
<accession>A0A949NC46</accession>
<dbReference type="Pfam" id="PF00497">
    <property type="entry name" value="SBP_bac_3"/>
    <property type="match status" value="2"/>
</dbReference>
<dbReference type="CDD" id="cd01007">
    <property type="entry name" value="PBP2_BvgS_HisK_like"/>
    <property type="match status" value="1"/>
</dbReference>
<name>A0A949NC46_9FIRM</name>
<dbReference type="SMART" id="SM00062">
    <property type="entry name" value="PBPb"/>
    <property type="match status" value="2"/>
</dbReference>
<sequence>MKKRRRGLCIILAVLMGLVLWPVSAEAAPDNERTVRVAFPIQKGLTELDEYGNYSGYTYEYLEEIAQYTGWDYEFVQVPGDENESLTTLMRMLQDGEVDLMGGMLYDPALREQFDYASHDYGMVDTVLQVLYENIPDVTINSQVQQYFRIAVLSQSSRSVKELEDYCAMNLVTPEYVNCTSVEEQKEALLSGRADMMLNNSVNPVEGVRTIAKFASKPFFFVTSKDKNTGLLGDLNKAIVSIEQSNPYFTASLNEKYFTSTDNKLYLTKEEQEYIKDAGVMKVAVLKEQPPYQYWDEKQDKLSGISVDLLAYVSQVTGLQFELVGVDTPDLLYEEMDRDNIKLVAGMPYNYDLARERRLSMSRPYVSAQYLILMKEDSTEASIKGKKLALTNAGSYKGEYQGNVYRYDTVSECIRAVEKGEADYTYVDAYTAQFYINMPEFHDLKMVPQTYEARKICFGVVKSGSMELLSILNKVITTIPVVDMQGIINQNSMNKQSYTIGDMIRMNPLEAIIVLVAGFLTVIAVLSYFLRQRARMSKKTALELRKHFRLYALVNDYIFEYNHQTGKLLVSRPRPEKNSEPEMMDFDLKQDSDSDELKEQKQGFVDLIMQNEGIVETNLVCNDGQRHWLRLAIEKVYDGDALVYVLGKINMIDEEMQQRDELLSKARLDSLTHIYNAETIRNLIIEDIHQMKEGEHGALLMIDVDHFKTVNDNYGHMSGDEVLRAVAQLLRSSFRADDIVGRPGGDEFMVYMKKVKDKSALCDKCGEICSKARELLVENEIGITISVGAALSCAGDEYEDLYQITDKQLYEAKKDGRDGFKAADRMEAAGL</sequence>
<dbReference type="Gene3D" id="3.40.190.10">
    <property type="entry name" value="Periplasmic binding protein-like II"/>
    <property type="match status" value="4"/>
</dbReference>
<dbReference type="SUPFAM" id="SSF53850">
    <property type="entry name" value="Periplasmic binding protein-like II"/>
    <property type="match status" value="2"/>
</dbReference>
<dbReference type="EMBL" id="JAHQCW010000032">
    <property type="protein sequence ID" value="MBU9738272.1"/>
    <property type="molecule type" value="Genomic_DNA"/>
</dbReference>